<sequence length="863" mass="92571">MKNFFSTLKITIYAVLLFSANSFSQTVLPAPTGLAGTAPVYNRVELSWKDNSGELETGFDIFRDGGLGNNFVLIGSAGKNVTTYQDLTVSANTLYYYRVRAKSATQNSSFSNDVQVNTPIAPPVAPGNLAAALLNANTIRITWDGNNDGSTTFYLERANMSAGGAYSQIAIVPYNRTLSFDDTGLSAGTQYCYRVRAHNTSGESGYSNSSCATTTQVVPVAPGRLTATSVSSSGIDLAWADLAANETGYEIERGTTSTGTFQKIADLGPNAASYQDRGLNASSQYCYRVRAKNAVGNSEYAGPVCATTGTAPIVRPAAPTVLTATVASGSQINLSWTDNAINEDGFELEFSLNGTSYSKLADLPANTVIYQHTGLSPTTRYWYKVRAKNAGGYSDYSNVADATTAEVAPVAPARLTATPVSNTQIDLSWADVSSNETGFELEISLNGTTFSKLADLSANTITYQATGLTTLTKYWFRIKAKNNIGSSGFSNVAEATTFDIPPAAPTDLAAATISSSQINLTWKDVSTNETGFELQRSTDGTNFTKITDLPANTTTYQNTGLNPATQYWFRVRAINTANPSPFSNIASATTMDVAPVAPARLTAVAITYEQVNLSWADISGNETGFQIQRSTDGVNFTKVADVAANVTTYENKGLNALTKYYFRIFAFNAIGNSPLSNVAEVTTPQAPIPDAPRDLTAIPLDFDLIQLRWSPLSANAVEVIIERSTRPDQGFVQIGKQAASIIQFADREILDVADYYYRIKATNAAGSSLYSNVAKVEAFSIITGTEPVASKHLIYAFDKTLHIKLAGSQKADITLVDIKGAKLKQFISPQTSQTDLHDLAPGIYIVLAKTDKQVISEKIILFQ</sequence>
<feature type="domain" description="Fibronectin type-III" evidence="3">
    <location>
        <begin position="221"/>
        <end position="313"/>
    </location>
</feature>
<name>A0A4R5DF45_9BACT</name>
<dbReference type="InterPro" id="IPR003961">
    <property type="entry name" value="FN3_dom"/>
</dbReference>
<dbReference type="PROSITE" id="PS50853">
    <property type="entry name" value="FN3"/>
    <property type="match status" value="7"/>
</dbReference>
<dbReference type="AlphaFoldDB" id="A0A4R5DF45"/>
<feature type="domain" description="Fibronectin type-III" evidence="3">
    <location>
        <begin position="125"/>
        <end position="217"/>
    </location>
</feature>
<feature type="domain" description="Fibronectin type-III" evidence="3">
    <location>
        <begin position="597"/>
        <end position="686"/>
    </location>
</feature>
<dbReference type="RefSeq" id="WP_131961682.1">
    <property type="nucleotide sequence ID" value="NZ_SMFL01000015.1"/>
</dbReference>
<dbReference type="Proteomes" id="UP000294850">
    <property type="component" value="Unassembled WGS sequence"/>
</dbReference>
<gene>
    <name evidence="4" type="ORF">E0F88_28170</name>
</gene>
<accession>A0A4R5DF45</accession>
<dbReference type="OrthoDB" id="9803616at2"/>
<evidence type="ECO:0000313" key="4">
    <source>
        <dbReference type="EMBL" id="TDE10560.1"/>
    </source>
</evidence>
<dbReference type="SUPFAM" id="SSF49265">
    <property type="entry name" value="Fibronectin type III"/>
    <property type="match status" value="5"/>
</dbReference>
<feature type="domain" description="Fibronectin type-III" evidence="3">
    <location>
        <begin position="504"/>
        <end position="593"/>
    </location>
</feature>
<keyword evidence="1" id="KW-0677">Repeat</keyword>
<dbReference type="InterPro" id="IPR013783">
    <property type="entry name" value="Ig-like_fold"/>
</dbReference>
<dbReference type="InterPro" id="IPR036116">
    <property type="entry name" value="FN3_sf"/>
</dbReference>
<reference evidence="4 5" key="1">
    <citation type="submission" date="2019-03" db="EMBL/GenBank/DDBJ databases">
        <title>Dyadobacter AR-3-6 sp. nov., isolated from arctic soil.</title>
        <authorList>
            <person name="Chaudhary D.K."/>
        </authorList>
    </citation>
    <scope>NUCLEOTIDE SEQUENCE [LARGE SCALE GENOMIC DNA]</scope>
    <source>
        <strain evidence="4 5">AR-3-6</strain>
    </source>
</reference>
<evidence type="ECO:0000259" key="3">
    <source>
        <dbReference type="PROSITE" id="PS50853"/>
    </source>
</evidence>
<evidence type="ECO:0000313" key="5">
    <source>
        <dbReference type="Proteomes" id="UP000294850"/>
    </source>
</evidence>
<organism evidence="4 5">
    <name type="scientific">Dyadobacter psychrotolerans</name>
    <dbReference type="NCBI Taxonomy" id="2541721"/>
    <lineage>
        <taxon>Bacteria</taxon>
        <taxon>Pseudomonadati</taxon>
        <taxon>Bacteroidota</taxon>
        <taxon>Cytophagia</taxon>
        <taxon>Cytophagales</taxon>
        <taxon>Spirosomataceae</taxon>
        <taxon>Dyadobacter</taxon>
    </lineage>
</organism>
<dbReference type="InterPro" id="IPR026444">
    <property type="entry name" value="Secre_tail"/>
</dbReference>
<dbReference type="EMBL" id="SMFL01000015">
    <property type="protein sequence ID" value="TDE10560.1"/>
    <property type="molecule type" value="Genomic_DNA"/>
</dbReference>
<comment type="caution">
    <text evidence="4">The sequence shown here is derived from an EMBL/GenBank/DDBJ whole genome shotgun (WGS) entry which is preliminary data.</text>
</comment>
<feature type="domain" description="Fibronectin type-III" evidence="3">
    <location>
        <begin position="318"/>
        <end position="407"/>
    </location>
</feature>
<feature type="domain" description="Fibronectin type-III" evidence="3">
    <location>
        <begin position="30"/>
        <end position="121"/>
    </location>
</feature>
<dbReference type="Pfam" id="PF00041">
    <property type="entry name" value="fn3"/>
    <property type="match status" value="6"/>
</dbReference>
<evidence type="ECO:0000256" key="2">
    <source>
        <dbReference type="SAM" id="SignalP"/>
    </source>
</evidence>
<dbReference type="PANTHER" id="PTHR13817">
    <property type="entry name" value="TITIN"/>
    <property type="match status" value="1"/>
</dbReference>
<dbReference type="Gene3D" id="2.60.40.10">
    <property type="entry name" value="Immunoglobulins"/>
    <property type="match status" value="8"/>
</dbReference>
<dbReference type="PANTHER" id="PTHR13817:SF166">
    <property type="entry name" value="NEURONAL IGCAM-RELATED"/>
    <property type="match status" value="1"/>
</dbReference>
<dbReference type="InterPro" id="IPR050964">
    <property type="entry name" value="Striated_Muscle_Regulatory"/>
</dbReference>
<feature type="signal peptide" evidence="2">
    <location>
        <begin position="1"/>
        <end position="24"/>
    </location>
</feature>
<proteinExistence type="predicted"/>
<dbReference type="SMART" id="SM00060">
    <property type="entry name" value="FN3"/>
    <property type="match status" value="8"/>
</dbReference>
<feature type="domain" description="Fibronectin type-III" evidence="3">
    <location>
        <begin position="411"/>
        <end position="500"/>
    </location>
</feature>
<keyword evidence="5" id="KW-1185">Reference proteome</keyword>
<protein>
    <submittedName>
        <fullName evidence="4">T9SS type A sorting domain-containing protein</fullName>
    </submittedName>
</protein>
<keyword evidence="2" id="KW-0732">Signal</keyword>
<dbReference type="NCBIfam" id="TIGR04183">
    <property type="entry name" value="Por_Secre_tail"/>
    <property type="match status" value="1"/>
</dbReference>
<evidence type="ECO:0000256" key="1">
    <source>
        <dbReference type="ARBA" id="ARBA00022737"/>
    </source>
</evidence>
<feature type="chain" id="PRO_5020380083" evidence="2">
    <location>
        <begin position="25"/>
        <end position="863"/>
    </location>
</feature>
<dbReference type="CDD" id="cd00063">
    <property type="entry name" value="FN3"/>
    <property type="match status" value="8"/>
</dbReference>